<dbReference type="Gene3D" id="3.40.50.1820">
    <property type="entry name" value="alpha/beta hydrolase"/>
    <property type="match status" value="1"/>
</dbReference>
<keyword evidence="2" id="KW-1185">Reference proteome</keyword>
<proteinExistence type="predicted"/>
<gene>
    <name evidence="1" type="ORF">ACH4OY_24790</name>
</gene>
<dbReference type="EMBL" id="JBIRPU010000022">
    <property type="protein sequence ID" value="MFI0795874.1"/>
    <property type="molecule type" value="Genomic_DNA"/>
</dbReference>
<organism evidence="1 2">
    <name type="scientific">Micromonospora rubida</name>
    <dbReference type="NCBI Taxonomy" id="2697657"/>
    <lineage>
        <taxon>Bacteria</taxon>
        <taxon>Bacillati</taxon>
        <taxon>Actinomycetota</taxon>
        <taxon>Actinomycetes</taxon>
        <taxon>Micromonosporales</taxon>
        <taxon>Micromonosporaceae</taxon>
        <taxon>Micromonospora</taxon>
    </lineage>
</organism>
<protein>
    <recommendedName>
        <fullName evidence="3">Serine peptidase</fullName>
    </recommendedName>
</protein>
<dbReference type="RefSeq" id="WP_396683481.1">
    <property type="nucleotide sequence ID" value="NZ_JBIRPU010000022.1"/>
</dbReference>
<evidence type="ECO:0008006" key="3">
    <source>
        <dbReference type="Google" id="ProtNLM"/>
    </source>
</evidence>
<sequence length="279" mass="30163">MTVGQPVLGVHGIWNTQPGREPAEAAARLAGQWAKALATGYRDAGLFERPPAVAATYYAHALTDGAQGDIDDLAALTPDEQRMAWAWMRELGVPQEAAQGVLTVPLRQGLSWLAQRDGRPQQMLARIMTALLREVYTYLTRPASRARARDAVIEAVRAHGPRVLVAHSLGSVVAYEALHQRPDLEVDLLVTLGSPLGLPGAVFEALDPPPREKRAHRPPGVRRWVNIADPGDLVATPARLGGRFDVDLHAEAHIGRVDFHTMRGYLSCGLVAAAIAPYA</sequence>
<name>A0ABW7SQ98_9ACTN</name>
<evidence type="ECO:0000313" key="1">
    <source>
        <dbReference type="EMBL" id="MFI0795874.1"/>
    </source>
</evidence>
<reference evidence="1 2" key="1">
    <citation type="submission" date="2024-10" db="EMBL/GenBank/DDBJ databases">
        <title>The Natural Products Discovery Center: Release of the First 8490 Sequenced Strains for Exploring Actinobacteria Biosynthetic Diversity.</title>
        <authorList>
            <person name="Kalkreuter E."/>
            <person name="Kautsar S.A."/>
            <person name="Yang D."/>
            <person name="Bader C.D."/>
            <person name="Teijaro C.N."/>
            <person name="Fluegel L."/>
            <person name="Davis C.M."/>
            <person name="Simpson J.R."/>
            <person name="Lauterbach L."/>
            <person name="Steele A.D."/>
            <person name="Gui C."/>
            <person name="Meng S."/>
            <person name="Li G."/>
            <person name="Viehrig K."/>
            <person name="Ye F."/>
            <person name="Su P."/>
            <person name="Kiefer A.F."/>
            <person name="Nichols A."/>
            <person name="Cepeda A.J."/>
            <person name="Yan W."/>
            <person name="Fan B."/>
            <person name="Jiang Y."/>
            <person name="Adhikari A."/>
            <person name="Zheng C.-J."/>
            <person name="Schuster L."/>
            <person name="Cowan T.M."/>
            <person name="Smanski M.J."/>
            <person name="Chevrette M.G."/>
            <person name="De Carvalho L.P.S."/>
            <person name="Shen B."/>
        </authorList>
    </citation>
    <scope>NUCLEOTIDE SEQUENCE [LARGE SCALE GENOMIC DNA]</scope>
    <source>
        <strain evidence="1 2">NPDC021253</strain>
    </source>
</reference>
<dbReference type="Proteomes" id="UP001611075">
    <property type="component" value="Unassembled WGS sequence"/>
</dbReference>
<accession>A0ABW7SQ98</accession>
<evidence type="ECO:0000313" key="2">
    <source>
        <dbReference type="Proteomes" id="UP001611075"/>
    </source>
</evidence>
<dbReference type="InterPro" id="IPR029058">
    <property type="entry name" value="AB_hydrolase_fold"/>
</dbReference>
<comment type="caution">
    <text evidence="1">The sequence shown here is derived from an EMBL/GenBank/DDBJ whole genome shotgun (WGS) entry which is preliminary data.</text>
</comment>
<dbReference type="SUPFAM" id="SSF53474">
    <property type="entry name" value="alpha/beta-Hydrolases"/>
    <property type="match status" value="1"/>
</dbReference>